<keyword evidence="8" id="KW-0547">Nucleotide-binding</keyword>
<dbReference type="EMBL" id="FQZO01000002">
    <property type="protein sequence ID" value="SHI92574.1"/>
    <property type="molecule type" value="Genomic_DNA"/>
</dbReference>
<evidence type="ECO:0000259" key="15">
    <source>
        <dbReference type="PROSITE" id="PS50109"/>
    </source>
</evidence>
<dbReference type="EC" id="2.7.13.3" evidence="3"/>
<dbReference type="PANTHER" id="PTHR45528">
    <property type="entry name" value="SENSOR HISTIDINE KINASE CPXA"/>
    <property type="match status" value="1"/>
</dbReference>
<evidence type="ECO:0000256" key="9">
    <source>
        <dbReference type="ARBA" id="ARBA00022777"/>
    </source>
</evidence>
<dbReference type="Pfam" id="PF00512">
    <property type="entry name" value="HisKA"/>
    <property type="match status" value="1"/>
</dbReference>
<evidence type="ECO:0000256" key="14">
    <source>
        <dbReference type="SAM" id="Phobius"/>
    </source>
</evidence>
<dbReference type="Pfam" id="PF02518">
    <property type="entry name" value="HATPase_c"/>
    <property type="match status" value="1"/>
</dbReference>
<dbReference type="InterPro" id="IPR005467">
    <property type="entry name" value="His_kinase_dom"/>
</dbReference>
<keyword evidence="13 14" id="KW-0472">Membrane</keyword>
<dbReference type="SUPFAM" id="SSF47384">
    <property type="entry name" value="Homodimeric domain of signal transducing histidine kinase"/>
    <property type="match status" value="1"/>
</dbReference>
<feature type="transmembrane region" description="Helical" evidence="14">
    <location>
        <begin position="20"/>
        <end position="50"/>
    </location>
</feature>
<proteinExistence type="predicted"/>
<evidence type="ECO:0000313" key="18">
    <source>
        <dbReference type="Proteomes" id="UP000184080"/>
    </source>
</evidence>
<dbReference type="SUPFAM" id="SSF158472">
    <property type="entry name" value="HAMP domain-like"/>
    <property type="match status" value="1"/>
</dbReference>
<dbReference type="InterPro" id="IPR003594">
    <property type="entry name" value="HATPase_dom"/>
</dbReference>
<dbReference type="InterPro" id="IPR004358">
    <property type="entry name" value="Sig_transdc_His_kin-like_C"/>
</dbReference>
<feature type="domain" description="Histidine kinase" evidence="15">
    <location>
        <begin position="274"/>
        <end position="490"/>
    </location>
</feature>
<evidence type="ECO:0000256" key="13">
    <source>
        <dbReference type="ARBA" id="ARBA00023136"/>
    </source>
</evidence>
<dbReference type="PROSITE" id="PS50885">
    <property type="entry name" value="HAMP"/>
    <property type="match status" value="1"/>
</dbReference>
<accession>A0A1M6F4A6</accession>
<evidence type="ECO:0000256" key="5">
    <source>
        <dbReference type="ARBA" id="ARBA00022553"/>
    </source>
</evidence>
<evidence type="ECO:0000256" key="2">
    <source>
        <dbReference type="ARBA" id="ARBA00004651"/>
    </source>
</evidence>
<keyword evidence="11 14" id="KW-1133">Transmembrane helix</keyword>
<protein>
    <recommendedName>
        <fullName evidence="3">histidine kinase</fullName>
        <ecNumber evidence="3">2.7.13.3</ecNumber>
    </recommendedName>
</protein>
<dbReference type="InterPro" id="IPR050398">
    <property type="entry name" value="HssS/ArlS-like"/>
</dbReference>
<dbReference type="SMART" id="SM00304">
    <property type="entry name" value="HAMP"/>
    <property type="match status" value="1"/>
</dbReference>
<keyword evidence="10" id="KW-0067">ATP-binding</keyword>
<dbReference type="Gene3D" id="1.10.287.130">
    <property type="match status" value="1"/>
</dbReference>
<dbReference type="SUPFAM" id="SSF55874">
    <property type="entry name" value="ATPase domain of HSP90 chaperone/DNA topoisomerase II/histidine kinase"/>
    <property type="match status" value="1"/>
</dbReference>
<dbReference type="SMART" id="SM00387">
    <property type="entry name" value="HATPase_c"/>
    <property type="match status" value="1"/>
</dbReference>
<comment type="subcellular location">
    <subcellularLocation>
        <location evidence="2">Cell membrane</location>
        <topology evidence="2">Multi-pass membrane protein</topology>
    </subcellularLocation>
</comment>
<dbReference type="Pfam" id="PF00672">
    <property type="entry name" value="HAMP"/>
    <property type="match status" value="1"/>
</dbReference>
<keyword evidence="7 14" id="KW-0812">Transmembrane</keyword>
<evidence type="ECO:0000256" key="12">
    <source>
        <dbReference type="ARBA" id="ARBA00023012"/>
    </source>
</evidence>
<dbReference type="InterPro" id="IPR036890">
    <property type="entry name" value="HATPase_C_sf"/>
</dbReference>
<dbReference type="CDD" id="cd06225">
    <property type="entry name" value="HAMP"/>
    <property type="match status" value="1"/>
</dbReference>
<dbReference type="GO" id="GO:0005886">
    <property type="term" value="C:plasma membrane"/>
    <property type="evidence" value="ECO:0007669"/>
    <property type="project" value="UniProtKB-SubCell"/>
</dbReference>
<dbReference type="OrthoDB" id="335833at2"/>
<comment type="catalytic activity">
    <reaction evidence="1">
        <text>ATP + protein L-histidine = ADP + protein N-phospho-L-histidine.</text>
        <dbReference type="EC" id="2.7.13.3"/>
    </reaction>
</comment>
<evidence type="ECO:0000256" key="3">
    <source>
        <dbReference type="ARBA" id="ARBA00012438"/>
    </source>
</evidence>
<dbReference type="STRING" id="1121298.SAMN05444401_1805"/>
<reference evidence="17 18" key="1">
    <citation type="submission" date="2016-11" db="EMBL/GenBank/DDBJ databases">
        <authorList>
            <person name="Jaros S."/>
            <person name="Januszkiewicz K."/>
            <person name="Wedrychowicz H."/>
        </authorList>
    </citation>
    <scope>NUCLEOTIDE SEQUENCE [LARGE SCALE GENOMIC DNA]</scope>
    <source>
        <strain evidence="17 18">DSM 21864</strain>
    </source>
</reference>
<evidence type="ECO:0000313" key="17">
    <source>
        <dbReference type="EMBL" id="SHI92574.1"/>
    </source>
</evidence>
<name>A0A1M6F4A6_9CLOT</name>
<evidence type="ECO:0000256" key="10">
    <source>
        <dbReference type="ARBA" id="ARBA00022840"/>
    </source>
</evidence>
<evidence type="ECO:0000256" key="4">
    <source>
        <dbReference type="ARBA" id="ARBA00022475"/>
    </source>
</evidence>
<evidence type="ECO:0000256" key="6">
    <source>
        <dbReference type="ARBA" id="ARBA00022679"/>
    </source>
</evidence>
<evidence type="ECO:0000256" key="11">
    <source>
        <dbReference type="ARBA" id="ARBA00022989"/>
    </source>
</evidence>
<sequence>MWLSRNKRKKNNKTLANILLRNYVFSYFIITLLLFVIVIFTLVGIFSFYFNINRFDINNAKVLIKDDYKEINTGEIEALGGYMEIVDSNHNVIYRKGYNPNAKDKYSLDSYNLLLGAENEDNIDLTLKSTRNKKLSLSDRNFRYVYSSAYNKNKDFLVVTGVPRENLVKAFLRERKVNPKGFIISILVLDFGIIAIVFLFLSRITSRHFIKPLELLREGAKSLSDGDYSARINIKSENEFGELRDTFNTMAEKIEMEKSLKEKAELNRKKLMLDISHDLRNPLSSILGYSEFILKDPELTREEIDKYLETIKHNSYRANMLIEDLFAFSKLESSEFKLNLKSMDICEFLRELIASFIPQFEDKDIDYTFEIPEERVFLLFDSKNLDRSISNLIINAIKYNPPKTKVYIKAEVLKGNFEIIIEDNGIGIPREIQKDIFNPFVRTDESRNSEKGGTGLGLAIARTIVEKHSGKIELYSEENKGCKFIIKLPI</sequence>
<evidence type="ECO:0000256" key="7">
    <source>
        <dbReference type="ARBA" id="ARBA00022692"/>
    </source>
</evidence>
<dbReference type="CDD" id="cd00075">
    <property type="entry name" value="HATPase"/>
    <property type="match status" value="1"/>
</dbReference>
<keyword evidence="18" id="KW-1185">Reference proteome</keyword>
<evidence type="ECO:0000256" key="8">
    <source>
        <dbReference type="ARBA" id="ARBA00022741"/>
    </source>
</evidence>
<dbReference type="GO" id="GO:0005524">
    <property type="term" value="F:ATP binding"/>
    <property type="evidence" value="ECO:0007669"/>
    <property type="project" value="UniProtKB-KW"/>
</dbReference>
<evidence type="ECO:0000256" key="1">
    <source>
        <dbReference type="ARBA" id="ARBA00000085"/>
    </source>
</evidence>
<dbReference type="CDD" id="cd00082">
    <property type="entry name" value="HisKA"/>
    <property type="match status" value="1"/>
</dbReference>
<dbReference type="PROSITE" id="PS50109">
    <property type="entry name" value="HIS_KIN"/>
    <property type="match status" value="1"/>
</dbReference>
<keyword evidence="6" id="KW-0808">Transferase</keyword>
<dbReference type="InterPro" id="IPR036097">
    <property type="entry name" value="HisK_dim/P_sf"/>
</dbReference>
<dbReference type="InterPro" id="IPR003660">
    <property type="entry name" value="HAMP_dom"/>
</dbReference>
<evidence type="ECO:0000259" key="16">
    <source>
        <dbReference type="PROSITE" id="PS50885"/>
    </source>
</evidence>
<dbReference type="SMART" id="SM00388">
    <property type="entry name" value="HisKA"/>
    <property type="match status" value="1"/>
</dbReference>
<keyword evidence="9 17" id="KW-0418">Kinase</keyword>
<dbReference type="Gene3D" id="3.30.565.10">
    <property type="entry name" value="Histidine kinase-like ATPase, C-terminal domain"/>
    <property type="match status" value="1"/>
</dbReference>
<dbReference type="FunFam" id="3.30.565.10:FF:000006">
    <property type="entry name" value="Sensor histidine kinase WalK"/>
    <property type="match status" value="1"/>
</dbReference>
<dbReference type="Proteomes" id="UP000184080">
    <property type="component" value="Unassembled WGS sequence"/>
</dbReference>
<keyword evidence="12" id="KW-0902">Two-component regulatory system</keyword>
<dbReference type="GO" id="GO:0000155">
    <property type="term" value="F:phosphorelay sensor kinase activity"/>
    <property type="evidence" value="ECO:0007669"/>
    <property type="project" value="InterPro"/>
</dbReference>
<feature type="domain" description="HAMP" evidence="16">
    <location>
        <begin position="207"/>
        <end position="259"/>
    </location>
</feature>
<keyword evidence="5" id="KW-0597">Phosphoprotein</keyword>
<gene>
    <name evidence="17" type="ORF">SAMN05444401_1805</name>
</gene>
<keyword evidence="4" id="KW-1003">Cell membrane</keyword>
<dbReference type="Gene3D" id="6.10.340.10">
    <property type="match status" value="1"/>
</dbReference>
<dbReference type="RefSeq" id="WP_073005674.1">
    <property type="nucleotide sequence ID" value="NZ_FQZO01000002.1"/>
</dbReference>
<organism evidence="17 18">
    <name type="scientific">Clostridium amylolyticum</name>
    <dbReference type="NCBI Taxonomy" id="1121298"/>
    <lineage>
        <taxon>Bacteria</taxon>
        <taxon>Bacillati</taxon>
        <taxon>Bacillota</taxon>
        <taxon>Clostridia</taxon>
        <taxon>Eubacteriales</taxon>
        <taxon>Clostridiaceae</taxon>
        <taxon>Clostridium</taxon>
    </lineage>
</organism>
<dbReference type="PANTHER" id="PTHR45528:SF1">
    <property type="entry name" value="SENSOR HISTIDINE KINASE CPXA"/>
    <property type="match status" value="1"/>
</dbReference>
<dbReference type="PRINTS" id="PR00344">
    <property type="entry name" value="BCTRLSENSOR"/>
</dbReference>
<dbReference type="AlphaFoldDB" id="A0A1M6F4A6"/>
<dbReference type="InterPro" id="IPR003661">
    <property type="entry name" value="HisK_dim/P_dom"/>
</dbReference>
<feature type="transmembrane region" description="Helical" evidence="14">
    <location>
        <begin position="182"/>
        <end position="201"/>
    </location>
</feature>